<keyword evidence="3" id="KW-0812">Transmembrane</keyword>
<dbReference type="Pfam" id="PF13968">
    <property type="entry name" value="DUF4220"/>
    <property type="match status" value="1"/>
</dbReference>
<dbReference type="STRING" id="4537.A0A0E0LKV4"/>
<evidence type="ECO:0000313" key="6">
    <source>
        <dbReference type="Proteomes" id="UP000026962"/>
    </source>
</evidence>
<dbReference type="EnsemblPlants" id="OPUNC07G13800.1">
    <property type="protein sequence ID" value="OPUNC07G13800.1"/>
    <property type="gene ID" value="OPUNC07G13800"/>
</dbReference>
<dbReference type="Pfam" id="PF04578">
    <property type="entry name" value="DUF594"/>
    <property type="match status" value="1"/>
</dbReference>
<organism evidence="5">
    <name type="scientific">Oryza punctata</name>
    <name type="common">Red rice</name>
    <dbReference type="NCBI Taxonomy" id="4537"/>
    <lineage>
        <taxon>Eukaryota</taxon>
        <taxon>Viridiplantae</taxon>
        <taxon>Streptophyta</taxon>
        <taxon>Embryophyta</taxon>
        <taxon>Tracheophyta</taxon>
        <taxon>Spermatophyta</taxon>
        <taxon>Magnoliopsida</taxon>
        <taxon>Liliopsida</taxon>
        <taxon>Poales</taxon>
        <taxon>Poaceae</taxon>
        <taxon>BOP clade</taxon>
        <taxon>Oryzoideae</taxon>
        <taxon>Oryzeae</taxon>
        <taxon>Oryzinae</taxon>
        <taxon>Oryza</taxon>
    </lineage>
</organism>
<dbReference type="GO" id="GO:0003735">
    <property type="term" value="F:structural constituent of ribosome"/>
    <property type="evidence" value="ECO:0007669"/>
    <property type="project" value="InterPro"/>
</dbReference>
<reference evidence="5" key="1">
    <citation type="submission" date="2015-04" db="UniProtKB">
        <authorList>
            <consortium name="EnsemblPlants"/>
        </authorList>
    </citation>
    <scope>IDENTIFICATION</scope>
</reference>
<evidence type="ECO:0000256" key="2">
    <source>
        <dbReference type="ARBA" id="ARBA00023274"/>
    </source>
</evidence>
<feature type="transmembrane region" description="Helical" evidence="3">
    <location>
        <begin position="74"/>
        <end position="91"/>
    </location>
</feature>
<protein>
    <recommendedName>
        <fullName evidence="4">Large ribosomal subunit protein eL40 domain-containing protein</fullName>
    </recommendedName>
</protein>
<feature type="domain" description="Large ribosomal subunit protein eL40" evidence="4">
    <location>
        <begin position="790"/>
        <end position="835"/>
    </location>
</feature>
<dbReference type="Proteomes" id="UP000026962">
    <property type="component" value="Chromosome 7"/>
</dbReference>
<dbReference type="InterPro" id="IPR001975">
    <property type="entry name" value="Ribosomal_eL40_dom"/>
</dbReference>
<dbReference type="Gramene" id="OPUNC07G13800.1">
    <property type="protein sequence ID" value="OPUNC07G13800.1"/>
    <property type="gene ID" value="OPUNC07G13800"/>
</dbReference>
<dbReference type="GO" id="GO:0005840">
    <property type="term" value="C:ribosome"/>
    <property type="evidence" value="ECO:0007669"/>
    <property type="project" value="UniProtKB-KW"/>
</dbReference>
<keyword evidence="3" id="KW-1133">Transmembrane helix</keyword>
<evidence type="ECO:0000259" key="4">
    <source>
        <dbReference type="SMART" id="SM01377"/>
    </source>
</evidence>
<feature type="transmembrane region" description="Helical" evidence="3">
    <location>
        <begin position="44"/>
        <end position="62"/>
    </location>
</feature>
<dbReference type="GO" id="GO:0006412">
    <property type="term" value="P:translation"/>
    <property type="evidence" value="ECO:0007669"/>
    <property type="project" value="InterPro"/>
</dbReference>
<accession>A0A0E0LKV4</accession>
<dbReference type="InterPro" id="IPR025315">
    <property type="entry name" value="DUF4220"/>
</dbReference>
<dbReference type="OMA" id="IELAFLY"/>
<feature type="transmembrane region" description="Helical" evidence="3">
    <location>
        <begin position="103"/>
        <end position="122"/>
    </location>
</feature>
<evidence type="ECO:0000256" key="3">
    <source>
        <dbReference type="SAM" id="Phobius"/>
    </source>
</evidence>
<proteinExistence type="predicted"/>
<keyword evidence="6" id="KW-1185">Reference proteome</keyword>
<sequence length="852" mass="95014">MVDYHRRMGNMDWQHLGDAKSASFLHHVRELWKSPRGTVLRVEALALVAIVLSLFLAAFGSCRRWSNHWVIQKGFLAANAMFLSLGTYSIGLMQSSSVKSEMYPIWAVSLLALLCCVDSATTSSLDNKNLLWKMLYQLCLYFGYVVLMSISTISSDTGNIAICVLSAITLIKGIHMSMALVLPSSMRNMIIDIPNVVPQCSFGDPEQEAELVVDSDIDLIMDDREEVKMRDIASFQCEDGRLASGLSACKDVCLSFSLSHLLQRRFIGLSSIVEMKPGTGPLVKDCERAFKVVEIELAFLYDVLYTSNAFLHYYEAETASIWAFASVVAICFLGVVAIIPGTRSTRHAASPGSGTTVLDTTTADVIFTGVILVSLALLQVFQLLHCWTSNWARVAFACDLVRNKTRRWMKLNMKAFLIEINWFHNNYLWQNKLGQYSLADLIGSGYRRQLLVCCTQHRYMVIPILVLVCIVQIGLFLLKMLGLVYLCHDLREMLRGCSAGNPVELHADVKATIADFVSGIRCNEVSSWASSLVENGRSSGFPCYTRPPSEEDGYTCCILTWHIATCYCELAQQRDGKGFLEVQGDSERAAAVEKDHRAATTLSKYCAYLVISAPRLLPGRSEDTKRVCSRVRSQASSWPDLDSGDDDKLATMEGMIHDADEDIGGFVMASGVELGMGLRGMATPLRWKVMAEFWVKALVYAAPSDNVEEHMKHLSQGGELITHLWALLYHAGIDKWQLNPPQDDGEQVKAVVHPRLRVTLGHCRRLLHKRHHHGRLGAVRTEHTVAAGRVFEGIDRVLEIDARCRCYARLPFRSTNCRKKMCGHSNKVSLVISDLSGLNFSYCPIGLTLLEF</sequence>
<evidence type="ECO:0000313" key="5">
    <source>
        <dbReference type="EnsemblPlants" id="OPUNC07G13800.1"/>
    </source>
</evidence>
<dbReference type="eggNOG" id="ENOG502QSWW">
    <property type="taxonomic scope" value="Eukaryota"/>
</dbReference>
<dbReference type="SMART" id="SM01377">
    <property type="entry name" value="Ribosomal_L40e"/>
    <property type="match status" value="1"/>
</dbReference>
<dbReference type="InterPro" id="IPR038587">
    <property type="entry name" value="Ribosomal_eL40_sf"/>
</dbReference>
<dbReference type="Gene3D" id="4.10.1060.50">
    <property type="match status" value="1"/>
</dbReference>
<keyword evidence="3" id="KW-0472">Membrane</keyword>
<feature type="transmembrane region" description="Helical" evidence="3">
    <location>
        <begin position="362"/>
        <end position="384"/>
    </location>
</feature>
<evidence type="ECO:0000256" key="1">
    <source>
        <dbReference type="ARBA" id="ARBA00022980"/>
    </source>
</evidence>
<dbReference type="Pfam" id="PF01020">
    <property type="entry name" value="Ribosomal_L40e"/>
    <property type="match status" value="1"/>
</dbReference>
<feature type="transmembrane region" description="Helical" evidence="3">
    <location>
        <begin position="464"/>
        <end position="486"/>
    </location>
</feature>
<keyword evidence="2" id="KW-0687">Ribonucleoprotein</keyword>
<dbReference type="HOGENOM" id="CLU_008762_1_1_1"/>
<dbReference type="GO" id="GO:1990904">
    <property type="term" value="C:ribonucleoprotein complex"/>
    <property type="evidence" value="ECO:0007669"/>
    <property type="project" value="UniProtKB-KW"/>
</dbReference>
<dbReference type="InterPro" id="IPR007658">
    <property type="entry name" value="DUF594"/>
</dbReference>
<reference evidence="5" key="2">
    <citation type="submission" date="2018-05" db="EMBL/GenBank/DDBJ databases">
        <title>OpunRS2 (Oryza punctata Reference Sequence Version 2).</title>
        <authorList>
            <person name="Zhang J."/>
            <person name="Kudrna D."/>
            <person name="Lee S."/>
            <person name="Talag J."/>
            <person name="Welchert J."/>
            <person name="Wing R.A."/>
        </authorList>
    </citation>
    <scope>NUCLEOTIDE SEQUENCE [LARGE SCALE GENOMIC DNA]</scope>
</reference>
<keyword evidence="1" id="KW-0689">Ribosomal protein</keyword>
<feature type="transmembrane region" description="Helical" evidence="3">
    <location>
        <begin position="159"/>
        <end position="182"/>
    </location>
</feature>
<name>A0A0E0LKV4_ORYPU</name>
<feature type="transmembrane region" description="Helical" evidence="3">
    <location>
        <begin position="134"/>
        <end position="153"/>
    </location>
</feature>
<dbReference type="AlphaFoldDB" id="A0A0E0LKV4"/>
<dbReference type="PANTHER" id="PTHR31325">
    <property type="entry name" value="OS01G0798800 PROTEIN-RELATED"/>
    <property type="match status" value="1"/>
</dbReference>
<feature type="transmembrane region" description="Helical" evidence="3">
    <location>
        <begin position="321"/>
        <end position="342"/>
    </location>
</feature>